<dbReference type="EMBL" id="JAAGPU010000027">
    <property type="protein sequence ID" value="NEU05855.1"/>
    <property type="molecule type" value="Genomic_DNA"/>
</dbReference>
<comment type="caution">
    <text evidence="1">The sequence shown here is derived from an EMBL/GenBank/DDBJ whole genome shotgun (WGS) entry which is preliminary data.</text>
</comment>
<sequence>MSKKIILTPSYMKKFKCIGGECTDSCCIGWKVSIDKKSYQSYRSCKDKKLKEKLDECVKRDRKSVNDGAYAKIVLNEEKRCPFLNKENLCDVYLNMGEKYMSHVCTTYPRIYNEVNGVLEKSLTLSCPEAARIILDNEDFMSFDEVFYKNEKFIKQMTVNSNKNNISNYLEKYFWELRIIAISIIQSRIYSIDERMVVLGLLCDEVNNAMKSGKGNDIPIIVEKYTSRIASDIYKEYLKNIPLNIDLKVKLIRSIEGLKLIKCSNSKFLDFIAKSLFGIGCVSDASNEDIKDKYNIAKEKYDNILENKYSYILENYLVNHLFKNSFPLNKRNNIFEEYILLCVYYSIIKFSLIGLSSEKELTKEEIIEFIQVFSKAVEHDKDYIKDLNKRFKEDDLNTMAYMAILIKG</sequence>
<dbReference type="Proteomes" id="UP000481872">
    <property type="component" value="Unassembled WGS sequence"/>
</dbReference>
<organism evidence="1 2">
    <name type="scientific">Clostridium senegalense</name>
    <dbReference type="NCBI Taxonomy" id="1465809"/>
    <lineage>
        <taxon>Bacteria</taxon>
        <taxon>Bacillati</taxon>
        <taxon>Bacillota</taxon>
        <taxon>Clostridia</taxon>
        <taxon>Eubacteriales</taxon>
        <taxon>Clostridiaceae</taxon>
        <taxon>Clostridium</taxon>
    </lineage>
</organism>
<dbReference type="NCBIfam" id="NF038110">
    <property type="entry name" value="Lys_methyl_FliB"/>
    <property type="match status" value="1"/>
</dbReference>
<keyword evidence="2" id="KW-1185">Reference proteome</keyword>
<name>A0A6M0H568_9CLOT</name>
<dbReference type="RefSeq" id="WP_199870499.1">
    <property type="nucleotide sequence ID" value="NZ_JAAGPU010000027.1"/>
</dbReference>
<dbReference type="AlphaFoldDB" id="A0A6M0H568"/>
<evidence type="ECO:0008006" key="3">
    <source>
        <dbReference type="Google" id="ProtNLM"/>
    </source>
</evidence>
<gene>
    <name evidence="1" type="ORF">G3M99_13545</name>
</gene>
<evidence type="ECO:0000313" key="1">
    <source>
        <dbReference type="EMBL" id="NEU05855.1"/>
    </source>
</evidence>
<reference evidence="1 2" key="1">
    <citation type="submission" date="2020-02" db="EMBL/GenBank/DDBJ databases">
        <title>Genome assembly of a novel Clostridium senegalense strain.</title>
        <authorList>
            <person name="Gupta T.B."/>
            <person name="Jauregui R."/>
            <person name="Maclean P."/>
            <person name="Nawarathana A."/>
            <person name="Brightwell G."/>
        </authorList>
    </citation>
    <scope>NUCLEOTIDE SEQUENCE [LARGE SCALE GENOMIC DNA]</scope>
    <source>
        <strain evidence="1 2">AGRFS4</strain>
    </source>
</reference>
<evidence type="ECO:0000313" key="2">
    <source>
        <dbReference type="Proteomes" id="UP000481872"/>
    </source>
</evidence>
<protein>
    <recommendedName>
        <fullName evidence="3">Lysine-N-methylase</fullName>
    </recommendedName>
</protein>
<accession>A0A6M0H568</accession>
<proteinExistence type="predicted"/>